<keyword evidence="3" id="KW-1185">Reference proteome</keyword>
<accession>A0A165SHQ9</accession>
<gene>
    <name evidence="2" type="ORF">NEOLEDRAFT_1065820</name>
</gene>
<dbReference type="PANTHER" id="PTHR47791:SF3">
    <property type="entry name" value="MEIOTICALLY UP-REGULATED GENE 191 PROTEIN"/>
    <property type="match status" value="1"/>
</dbReference>
<evidence type="ECO:0000313" key="3">
    <source>
        <dbReference type="Proteomes" id="UP000076761"/>
    </source>
</evidence>
<evidence type="ECO:0000313" key="2">
    <source>
        <dbReference type="EMBL" id="KZT25179.1"/>
    </source>
</evidence>
<keyword evidence="1" id="KW-0732">Signal</keyword>
<evidence type="ECO:0000256" key="1">
    <source>
        <dbReference type="SAM" id="SignalP"/>
    </source>
</evidence>
<dbReference type="GO" id="GO:0005975">
    <property type="term" value="P:carbohydrate metabolic process"/>
    <property type="evidence" value="ECO:0007669"/>
    <property type="project" value="InterPro"/>
</dbReference>
<dbReference type="Pfam" id="PF03663">
    <property type="entry name" value="Glyco_hydro_76"/>
    <property type="match status" value="1"/>
</dbReference>
<sequence>MQHRSLLFLGICGLAWAQDLSVPSSWREPTNSRSYSDRVSIAQNAIDVMTGQLNSANAQFNGLGWWQSGNVWSVMANQDNITGTTTNQAAVVNGLNTGWSLFANYDQYHTTTMLCGGRRPHTTLTERMGIPICCSMPSIQIRCPGCLENSQVTAAQASSGSTSVKSFSLESTCNGATMAGGVFWRPTSDDQGINSITTGLGSYLAEATGDGQYSSAATAAASWINSHNLNSGDIVLDTVNANDCSTSPSSWLFTYNTGKFIEGLSVLADVTGDSTWTTLLVNVLAAATHTSAWQGDDGVITEGVSTTTDNDSVGFKAVLIRGLHEAFSRSASNTDLRSLVESYIDVQYNALLELAANGSTYSSSWTGPPQAFTSWGQLAALDVLTSAIDVNN</sequence>
<protein>
    <submittedName>
        <fullName evidence="2">Endo-1,6-alpha-mannosidase</fullName>
    </submittedName>
</protein>
<dbReference type="EMBL" id="KV425573">
    <property type="protein sequence ID" value="KZT25179.1"/>
    <property type="molecule type" value="Genomic_DNA"/>
</dbReference>
<name>A0A165SHQ9_9AGAM</name>
<dbReference type="InterPro" id="IPR005198">
    <property type="entry name" value="Glyco_hydro_76"/>
</dbReference>
<organism evidence="2 3">
    <name type="scientific">Neolentinus lepideus HHB14362 ss-1</name>
    <dbReference type="NCBI Taxonomy" id="1314782"/>
    <lineage>
        <taxon>Eukaryota</taxon>
        <taxon>Fungi</taxon>
        <taxon>Dikarya</taxon>
        <taxon>Basidiomycota</taxon>
        <taxon>Agaricomycotina</taxon>
        <taxon>Agaricomycetes</taxon>
        <taxon>Gloeophyllales</taxon>
        <taxon>Gloeophyllaceae</taxon>
        <taxon>Neolentinus</taxon>
    </lineage>
</organism>
<dbReference type="SUPFAM" id="SSF48208">
    <property type="entry name" value="Six-hairpin glycosidases"/>
    <property type="match status" value="1"/>
</dbReference>
<dbReference type="InterPro" id="IPR008928">
    <property type="entry name" value="6-hairpin_glycosidase_sf"/>
</dbReference>
<dbReference type="OrthoDB" id="9984024at2759"/>
<dbReference type="PANTHER" id="PTHR47791">
    <property type="entry name" value="MEIOTICALLY UP-REGULATED GENE 191 PROTEIN"/>
    <property type="match status" value="1"/>
</dbReference>
<dbReference type="Gene3D" id="1.50.10.20">
    <property type="match status" value="1"/>
</dbReference>
<dbReference type="InParanoid" id="A0A165SHQ9"/>
<proteinExistence type="predicted"/>
<feature type="chain" id="PRO_5007866431" evidence="1">
    <location>
        <begin position="18"/>
        <end position="392"/>
    </location>
</feature>
<dbReference type="AlphaFoldDB" id="A0A165SHQ9"/>
<dbReference type="Proteomes" id="UP000076761">
    <property type="component" value="Unassembled WGS sequence"/>
</dbReference>
<dbReference type="STRING" id="1314782.A0A165SHQ9"/>
<reference evidence="2 3" key="1">
    <citation type="journal article" date="2016" name="Mol. Biol. Evol.">
        <title>Comparative Genomics of Early-Diverging Mushroom-Forming Fungi Provides Insights into the Origins of Lignocellulose Decay Capabilities.</title>
        <authorList>
            <person name="Nagy L.G."/>
            <person name="Riley R."/>
            <person name="Tritt A."/>
            <person name="Adam C."/>
            <person name="Daum C."/>
            <person name="Floudas D."/>
            <person name="Sun H."/>
            <person name="Yadav J.S."/>
            <person name="Pangilinan J."/>
            <person name="Larsson K.H."/>
            <person name="Matsuura K."/>
            <person name="Barry K."/>
            <person name="Labutti K."/>
            <person name="Kuo R."/>
            <person name="Ohm R.A."/>
            <person name="Bhattacharya S.S."/>
            <person name="Shirouzu T."/>
            <person name="Yoshinaga Y."/>
            <person name="Martin F.M."/>
            <person name="Grigoriev I.V."/>
            <person name="Hibbett D.S."/>
        </authorList>
    </citation>
    <scope>NUCLEOTIDE SEQUENCE [LARGE SCALE GENOMIC DNA]</scope>
    <source>
        <strain evidence="2 3">HHB14362 ss-1</strain>
    </source>
</reference>
<dbReference type="InterPro" id="IPR053169">
    <property type="entry name" value="MUG_Protein"/>
</dbReference>
<feature type="signal peptide" evidence="1">
    <location>
        <begin position="1"/>
        <end position="17"/>
    </location>
</feature>